<feature type="compositionally biased region" description="Basic and acidic residues" evidence="1">
    <location>
        <begin position="236"/>
        <end position="251"/>
    </location>
</feature>
<dbReference type="PANTHER" id="PTHR14312:SF1">
    <property type="entry name" value="BASIC-LEUCINE ZIPPER TRANSCRIPTION FACTOR A"/>
    <property type="match status" value="1"/>
</dbReference>
<feature type="compositionally biased region" description="Polar residues" evidence="1">
    <location>
        <begin position="1"/>
        <end position="11"/>
    </location>
</feature>
<dbReference type="AlphaFoldDB" id="A0A9P6PQ81"/>
<feature type="compositionally biased region" description="Low complexity" evidence="1">
    <location>
        <begin position="252"/>
        <end position="261"/>
    </location>
</feature>
<feature type="region of interest" description="Disordered" evidence="1">
    <location>
        <begin position="515"/>
        <end position="585"/>
    </location>
</feature>
<gene>
    <name evidence="2" type="ORF">BG011_008154</name>
</gene>
<sequence length="619" mass="69540">MTDPLQHTSTHPVDLGQDDSTDPASAKIAHAAQLKDSNNPSPSINICNEHGVVNTRMAETMASTATRQDSHPPHNHDHDDNNNNSGSIDTASSDSDSVSNCSSRNATISCNHEPTAEKHEDLLTTMSATMCPETSSSPNVPNDSSVDPVDRPTAPSSPPPRFDTEQQQQHHHHNHPSIDTIDNKDTTTTTTNINTVHCSPYSAPIDSHMVSNSSSFLPSSSSSSLSDYLIIGQEQVERDDSEFDRHSERSYSRSSTPLSSSNENYGTDMSEAGQDSQTEDLQQQRLHRFATAKHSRLHRSSARQQQQQQQSPSHQSHPSRQSGTSQEISEEQFLQDRREQQQRQRITHTSTLSAESLDSSSSSSTSSSTSTSKPQPTSRPTSPTNDKARKRRSYKPTANEAPSTSTPSEPTATATETATSSLPALKMPSIKGVSKSIFEFILASVVCVSLLSCMFALSYVSTGTTHLVGWYSDQRIGQRIRDGIKEREHLVQEALEKMAGEEYVKVKRRSRQQGTYSYQQYQQQQQQQQKQKQQQQQKNQPHQQHGHQNRYQQQYQQQREQRQRQEWERQQQQQKQDDEYERRRLSSAEWQELIRAASTSFLGKFTTASGPGDRRDHRR</sequence>
<feature type="compositionally biased region" description="Basic residues" evidence="1">
    <location>
        <begin position="285"/>
        <end position="301"/>
    </location>
</feature>
<evidence type="ECO:0000313" key="2">
    <source>
        <dbReference type="EMBL" id="KAG0250702.1"/>
    </source>
</evidence>
<feature type="compositionally biased region" description="Low complexity" evidence="1">
    <location>
        <begin position="549"/>
        <end position="558"/>
    </location>
</feature>
<feature type="compositionally biased region" description="Low complexity" evidence="1">
    <location>
        <begin position="349"/>
        <end position="384"/>
    </location>
</feature>
<dbReference type="GO" id="GO:0010468">
    <property type="term" value="P:regulation of gene expression"/>
    <property type="evidence" value="ECO:0007669"/>
    <property type="project" value="TreeGrafter"/>
</dbReference>
<feature type="compositionally biased region" description="Polar residues" evidence="1">
    <location>
        <begin position="262"/>
        <end position="284"/>
    </location>
</feature>
<accession>A0A9P6PQ81</accession>
<feature type="compositionally biased region" description="Low complexity" evidence="1">
    <location>
        <begin position="515"/>
        <end position="543"/>
    </location>
</feature>
<dbReference type="GO" id="GO:0005634">
    <property type="term" value="C:nucleus"/>
    <property type="evidence" value="ECO:0007669"/>
    <property type="project" value="TreeGrafter"/>
</dbReference>
<evidence type="ECO:0000256" key="1">
    <source>
        <dbReference type="SAM" id="MobiDB-lite"/>
    </source>
</evidence>
<reference evidence="2" key="1">
    <citation type="journal article" date="2020" name="Fungal Divers.">
        <title>Resolving the Mortierellaceae phylogeny through synthesis of multi-gene phylogenetics and phylogenomics.</title>
        <authorList>
            <person name="Vandepol N."/>
            <person name="Liber J."/>
            <person name="Desiro A."/>
            <person name="Na H."/>
            <person name="Kennedy M."/>
            <person name="Barry K."/>
            <person name="Grigoriev I.V."/>
            <person name="Miller A.N."/>
            <person name="O'Donnell K."/>
            <person name="Stajich J.E."/>
            <person name="Bonito G."/>
        </authorList>
    </citation>
    <scope>NUCLEOTIDE SEQUENCE</scope>
    <source>
        <strain evidence="2">KOD948</strain>
    </source>
</reference>
<feature type="region of interest" description="Disordered" evidence="1">
    <location>
        <begin position="598"/>
        <end position="619"/>
    </location>
</feature>
<name>A0A9P6PQ81_9FUNG</name>
<feature type="region of interest" description="Disordered" evidence="1">
    <location>
        <begin position="130"/>
        <end position="188"/>
    </location>
</feature>
<organism evidence="2 3">
    <name type="scientific">Mortierella polycephala</name>
    <dbReference type="NCBI Taxonomy" id="41804"/>
    <lineage>
        <taxon>Eukaryota</taxon>
        <taxon>Fungi</taxon>
        <taxon>Fungi incertae sedis</taxon>
        <taxon>Mucoromycota</taxon>
        <taxon>Mortierellomycotina</taxon>
        <taxon>Mortierellomycetes</taxon>
        <taxon>Mortierellales</taxon>
        <taxon>Mortierellaceae</taxon>
        <taxon>Mortierella</taxon>
    </lineage>
</organism>
<dbReference type="EMBL" id="JAAAJA010000658">
    <property type="protein sequence ID" value="KAG0250702.1"/>
    <property type="molecule type" value="Genomic_DNA"/>
</dbReference>
<dbReference type="PANTHER" id="PTHR14312">
    <property type="entry name" value="CREB/ATF BZIP TRANSCRIPTION FACTOR"/>
    <property type="match status" value="1"/>
</dbReference>
<comment type="caution">
    <text evidence="2">The sequence shown here is derived from an EMBL/GenBank/DDBJ whole genome shotgun (WGS) entry which is preliminary data.</text>
</comment>
<feature type="compositionally biased region" description="Polar residues" evidence="1">
    <location>
        <begin position="598"/>
        <end position="609"/>
    </location>
</feature>
<evidence type="ECO:0000313" key="3">
    <source>
        <dbReference type="Proteomes" id="UP000726737"/>
    </source>
</evidence>
<dbReference type="OrthoDB" id="2447542at2759"/>
<feature type="compositionally biased region" description="Basic and acidic residues" evidence="1">
    <location>
        <begin position="559"/>
        <end position="585"/>
    </location>
</feature>
<feature type="region of interest" description="Disordered" evidence="1">
    <location>
        <begin position="236"/>
        <end position="420"/>
    </location>
</feature>
<feature type="compositionally biased region" description="Low complexity" evidence="1">
    <location>
        <begin position="37"/>
        <end position="46"/>
    </location>
</feature>
<keyword evidence="3" id="KW-1185">Reference proteome</keyword>
<feature type="compositionally biased region" description="Low complexity" evidence="1">
    <location>
        <begin position="400"/>
        <end position="420"/>
    </location>
</feature>
<dbReference type="GO" id="GO:0043565">
    <property type="term" value="F:sequence-specific DNA binding"/>
    <property type="evidence" value="ECO:0007669"/>
    <property type="project" value="TreeGrafter"/>
</dbReference>
<feature type="compositionally biased region" description="Low complexity" evidence="1">
    <location>
        <begin position="82"/>
        <end position="103"/>
    </location>
</feature>
<dbReference type="Proteomes" id="UP000726737">
    <property type="component" value="Unassembled WGS sequence"/>
</dbReference>
<feature type="compositionally biased region" description="Basic and acidic residues" evidence="1">
    <location>
        <begin position="68"/>
        <end position="81"/>
    </location>
</feature>
<feature type="compositionally biased region" description="Low complexity" evidence="1">
    <location>
        <begin position="135"/>
        <end position="147"/>
    </location>
</feature>
<feature type="region of interest" description="Disordered" evidence="1">
    <location>
        <begin position="1"/>
        <end position="116"/>
    </location>
</feature>
<proteinExistence type="predicted"/>
<feature type="compositionally biased region" description="Low complexity" evidence="1">
    <location>
        <begin position="302"/>
        <end position="322"/>
    </location>
</feature>
<protein>
    <submittedName>
        <fullName evidence="2">Uncharacterized protein</fullName>
    </submittedName>
</protein>